<keyword evidence="2" id="KW-1185">Reference proteome</keyword>
<dbReference type="EMBL" id="JBEHZE010000001">
    <property type="protein sequence ID" value="MEX6634259.1"/>
    <property type="molecule type" value="Genomic_DNA"/>
</dbReference>
<dbReference type="InterPro" id="IPR036513">
    <property type="entry name" value="STAS_dom_sf"/>
</dbReference>
<dbReference type="InterPro" id="IPR038396">
    <property type="entry name" value="SpoIIAA-like_sf"/>
</dbReference>
<gene>
    <name evidence="1" type="ORF">ABFZ84_11955</name>
</gene>
<evidence type="ECO:0000313" key="2">
    <source>
        <dbReference type="Proteomes" id="UP001560685"/>
    </source>
</evidence>
<dbReference type="InterPro" id="IPR021866">
    <property type="entry name" value="SpoIIAA-like"/>
</dbReference>
<dbReference type="Proteomes" id="UP001560685">
    <property type="component" value="Unassembled WGS sequence"/>
</dbReference>
<evidence type="ECO:0000313" key="1">
    <source>
        <dbReference type="EMBL" id="MEX6634259.1"/>
    </source>
</evidence>
<sequence>MMNIRRDDRHGYLEIELFGAYQLDRMSEVVDNMRELAADHQYIGWLEVHYGKPQNLFTAMMKTATASNKPEDYAFFKSMRRFALVSDNPGIMFRIFQLFARGSHFRMKIFPMHERDHARLWLEEPYTPSQS</sequence>
<dbReference type="Pfam" id="PF11964">
    <property type="entry name" value="SpoIIAA-like"/>
    <property type="match status" value="1"/>
</dbReference>
<comment type="caution">
    <text evidence="1">The sequence shown here is derived from an EMBL/GenBank/DDBJ whole genome shotgun (WGS) entry which is preliminary data.</text>
</comment>
<organism evidence="1 2">
    <name type="scientific">Hyphococcus lacteus</name>
    <dbReference type="NCBI Taxonomy" id="3143536"/>
    <lineage>
        <taxon>Bacteria</taxon>
        <taxon>Pseudomonadati</taxon>
        <taxon>Pseudomonadota</taxon>
        <taxon>Alphaproteobacteria</taxon>
        <taxon>Parvularculales</taxon>
        <taxon>Parvularculaceae</taxon>
        <taxon>Hyphococcus</taxon>
    </lineage>
</organism>
<dbReference type="Gene3D" id="3.40.50.10600">
    <property type="entry name" value="SpoIIaa-like domains"/>
    <property type="match status" value="1"/>
</dbReference>
<dbReference type="RefSeq" id="WP_369314247.1">
    <property type="nucleotide sequence ID" value="NZ_JBEHZE010000001.1"/>
</dbReference>
<dbReference type="SUPFAM" id="SSF52091">
    <property type="entry name" value="SpoIIaa-like"/>
    <property type="match status" value="1"/>
</dbReference>
<name>A0ABV3Z8A3_9PROT</name>
<protein>
    <submittedName>
        <fullName evidence="1">STAS/SEC14 domain-containing protein</fullName>
    </submittedName>
</protein>
<proteinExistence type="predicted"/>
<reference evidence="1 2" key="1">
    <citation type="submission" date="2024-05" db="EMBL/GenBank/DDBJ databases">
        <title>Three bacterial strains, DH-69, EH-24, and ECK-19 isolated from coastal sediments.</title>
        <authorList>
            <person name="Ye Y.-Q."/>
            <person name="Du Z.-J."/>
        </authorList>
    </citation>
    <scope>NUCLEOTIDE SEQUENCE [LARGE SCALE GENOMIC DNA]</scope>
    <source>
        <strain evidence="1 2">ECK-19</strain>
    </source>
</reference>
<accession>A0ABV3Z8A3</accession>